<feature type="signal peptide" evidence="1">
    <location>
        <begin position="1"/>
        <end position="21"/>
    </location>
</feature>
<reference evidence="3 4" key="1">
    <citation type="submission" date="2019-02" db="EMBL/GenBank/DDBJ databases">
        <authorList>
            <person name="Goldberg S.R."/>
            <person name="Haltli B.A."/>
            <person name="Correa H."/>
            <person name="Russell K.G."/>
        </authorList>
    </citation>
    <scope>NUCLEOTIDE SEQUENCE [LARGE SCALE GENOMIC DNA]</scope>
    <source>
        <strain evidence="3 4">JCM 16186</strain>
    </source>
</reference>
<feature type="domain" description="Alginate export" evidence="2">
    <location>
        <begin position="23"/>
        <end position="315"/>
    </location>
</feature>
<dbReference type="EMBL" id="SMLW01000572">
    <property type="protein sequence ID" value="MTI26256.1"/>
    <property type="molecule type" value="Genomic_DNA"/>
</dbReference>
<accession>A0ABW9RQP3</accession>
<sequence>MKKFTYLTALFLALGYYGVRAQVTVTAEVRPRTELRNGFKTLTDEAKDPAFFTEQRSRLYLDYADSTIKFRVAFQDIRVWGETSQIFKEEYGKTFISEAWGQYYFTNAFSVKAGRQIISYDNQRFLGGLEWAQQGRRHDALLFLYEKGKSKLHLGFAYNQDDDVPEPGFLQAPGAGYYSVSGSYKTFQYAWFNKAITDGSVSLLAFNAGYQNADTTVSYKQTFGFVGSKKLGGVKLAGDFYYQTGELNNNKVSALLAGINATVETPVTPLTLGVEYVSGKDDDDTSTDVTAFSPDFGTNHAHNGFMDYFYVGPANGSVGVTDIYLKTSFKVAGGALNAHVHEFLTGSTQLAEDGTELDKAMGTEVDLVFTKKLKGGVVWNLGYSQMFATDTMEALRGGDKGALQCWAWTMITFKPTLFTSK</sequence>
<keyword evidence="1" id="KW-0732">Signal</keyword>
<evidence type="ECO:0000256" key="1">
    <source>
        <dbReference type="SAM" id="SignalP"/>
    </source>
</evidence>
<dbReference type="Pfam" id="PF13372">
    <property type="entry name" value="Alginate_exp"/>
    <property type="match status" value="1"/>
</dbReference>
<evidence type="ECO:0000259" key="2">
    <source>
        <dbReference type="Pfam" id="PF13372"/>
    </source>
</evidence>
<keyword evidence="4" id="KW-1185">Reference proteome</keyword>
<evidence type="ECO:0000313" key="3">
    <source>
        <dbReference type="EMBL" id="MTI26256.1"/>
    </source>
</evidence>
<name>A0ABW9RQP3_9BACT</name>
<protein>
    <recommendedName>
        <fullName evidence="2">Alginate export domain-containing protein</fullName>
    </recommendedName>
</protein>
<comment type="caution">
    <text evidence="3">The sequence shown here is derived from an EMBL/GenBank/DDBJ whole genome shotgun (WGS) entry which is preliminary data.</text>
</comment>
<gene>
    <name evidence="3" type="ORF">E1163_14960</name>
</gene>
<dbReference type="InterPro" id="IPR025388">
    <property type="entry name" value="Alginate_export_dom"/>
</dbReference>
<evidence type="ECO:0000313" key="4">
    <source>
        <dbReference type="Proteomes" id="UP000798808"/>
    </source>
</evidence>
<feature type="chain" id="PRO_5047385851" description="Alginate export domain-containing protein" evidence="1">
    <location>
        <begin position="22"/>
        <end position="421"/>
    </location>
</feature>
<proteinExistence type="predicted"/>
<dbReference type="Proteomes" id="UP000798808">
    <property type="component" value="Unassembled WGS sequence"/>
</dbReference>
<dbReference type="RefSeq" id="WP_155173229.1">
    <property type="nucleotide sequence ID" value="NZ_BAAAFL010000068.1"/>
</dbReference>
<organism evidence="3 4">
    <name type="scientific">Fulvivirga kasyanovii</name>
    <dbReference type="NCBI Taxonomy" id="396812"/>
    <lineage>
        <taxon>Bacteria</taxon>
        <taxon>Pseudomonadati</taxon>
        <taxon>Bacteroidota</taxon>
        <taxon>Cytophagia</taxon>
        <taxon>Cytophagales</taxon>
        <taxon>Fulvivirgaceae</taxon>
        <taxon>Fulvivirga</taxon>
    </lineage>
</organism>